<dbReference type="Proteomes" id="UP001498935">
    <property type="component" value="Unassembled WGS sequence"/>
</dbReference>
<gene>
    <name evidence="2" type="ORF">KACC15558_31130</name>
</gene>
<keyword evidence="3" id="KW-1185">Reference proteome</keyword>
<evidence type="ECO:0000256" key="1">
    <source>
        <dbReference type="SAM" id="Phobius"/>
    </source>
</evidence>
<name>A0ABP9U5E0_9MICO</name>
<dbReference type="Gene3D" id="3.20.20.190">
    <property type="entry name" value="Phosphatidylinositol (PI) phosphodiesterase"/>
    <property type="match status" value="1"/>
</dbReference>
<accession>A0ABP9U5E0</accession>
<evidence type="ECO:0000313" key="2">
    <source>
        <dbReference type="EMBL" id="GAA5342072.1"/>
    </source>
</evidence>
<protein>
    <submittedName>
        <fullName evidence="2">Uncharacterized protein</fullName>
    </submittedName>
</protein>
<reference evidence="2 3" key="1">
    <citation type="submission" date="2024-02" db="EMBL/GenBank/DDBJ databases">
        <title>Characterization of antibiotic resistant novel bacterial strains and their environmental applications.</title>
        <authorList>
            <person name="Manzoor S."/>
            <person name="Abbas S."/>
            <person name="Arshad M."/>
            <person name="Li W.J."/>
            <person name="Ahmed I."/>
        </authorList>
    </citation>
    <scope>NUCLEOTIDE SEQUENCE [LARGE SCALE GENOMIC DNA]</scope>
    <source>
        <strain evidence="2 3">KACC 15558</strain>
    </source>
</reference>
<proteinExistence type="predicted"/>
<evidence type="ECO:0000313" key="3">
    <source>
        <dbReference type="Proteomes" id="UP001498935"/>
    </source>
</evidence>
<sequence length="278" mass="29169">MSDDRIPMPERPEPKKFNAPLWAGAVVAVGLIVVLLVNVFGHKDKLTVAELTPPAVAALDGGSEVYPPNSEGAFTEDVKFGYLPAPTLTSLDDGTIVAADPETTAETMGLPDGLGGLTSEQFLAQTIKPPRKDTQAGKPITWNDLVDDAAGSTVLVPLISDMTVADRALAKITEADMAESTIVRTADAQVAKAAQDAGIDAMFVGDYSSAGPDELTASGYTMIAVPAEAVPTWGETDLNVWVTDVKDKKQLDDLAKQGIMGALSTNPYEVLPSTVKTN</sequence>
<organism evidence="2 3">
    <name type="scientific">Brevibacterium ammoniilyticum</name>
    <dbReference type="NCBI Taxonomy" id="1046555"/>
    <lineage>
        <taxon>Bacteria</taxon>
        <taxon>Bacillati</taxon>
        <taxon>Actinomycetota</taxon>
        <taxon>Actinomycetes</taxon>
        <taxon>Micrococcales</taxon>
        <taxon>Brevibacteriaceae</taxon>
        <taxon>Brevibacterium</taxon>
    </lineage>
</organism>
<dbReference type="EMBL" id="BAABNP010000017">
    <property type="protein sequence ID" value="GAA5342072.1"/>
    <property type="molecule type" value="Genomic_DNA"/>
</dbReference>
<keyword evidence="1" id="KW-0812">Transmembrane</keyword>
<keyword evidence="1" id="KW-1133">Transmembrane helix</keyword>
<dbReference type="InterPro" id="IPR017946">
    <property type="entry name" value="PLC-like_Pdiesterase_TIM-brl"/>
</dbReference>
<comment type="caution">
    <text evidence="2">The sequence shown here is derived from an EMBL/GenBank/DDBJ whole genome shotgun (WGS) entry which is preliminary data.</text>
</comment>
<dbReference type="RefSeq" id="WP_342038938.1">
    <property type="nucleotide sequence ID" value="NZ_BAABBK010000019.1"/>
</dbReference>
<keyword evidence="1" id="KW-0472">Membrane</keyword>
<feature type="transmembrane region" description="Helical" evidence="1">
    <location>
        <begin position="21"/>
        <end position="41"/>
    </location>
</feature>